<keyword evidence="2" id="KW-1185">Reference proteome</keyword>
<dbReference type="Gene3D" id="3.30.1330.40">
    <property type="entry name" value="RutC-like"/>
    <property type="match status" value="1"/>
</dbReference>
<protein>
    <submittedName>
        <fullName evidence="1">RidA family protein</fullName>
    </submittedName>
</protein>
<dbReference type="CDD" id="cd06154">
    <property type="entry name" value="YjgF_YER057c_UK114_like_6"/>
    <property type="match status" value="1"/>
</dbReference>
<evidence type="ECO:0000313" key="1">
    <source>
        <dbReference type="EMBL" id="QYL19070.1"/>
    </source>
</evidence>
<name>A0ABX8VT15_9MYCO</name>
<proteinExistence type="predicted"/>
<sequence>MRGHAAPAYPGAVSSRVNVSSESTYERAVGYCRAVRIGPHIAISGTTGAGDDIVEQTRNALQRIGSALSDVDAALSDVIRTRIYVTDISQWRAVGAVHAEFFGTVRPAATMVEVAALIEPGLFVEIEADAYVDGSNG</sequence>
<accession>A0ABX8VT15</accession>
<organism evidence="1 2">
    <name type="scientific">Mycolicibacterium pallens</name>
    <dbReference type="NCBI Taxonomy" id="370524"/>
    <lineage>
        <taxon>Bacteria</taxon>
        <taxon>Bacillati</taxon>
        <taxon>Actinomycetota</taxon>
        <taxon>Actinomycetes</taxon>
        <taxon>Mycobacteriales</taxon>
        <taxon>Mycobacteriaceae</taxon>
        <taxon>Mycolicibacterium</taxon>
    </lineage>
</organism>
<dbReference type="SUPFAM" id="SSF55298">
    <property type="entry name" value="YjgF-like"/>
    <property type="match status" value="1"/>
</dbReference>
<dbReference type="Proteomes" id="UP000825367">
    <property type="component" value="Chromosome"/>
</dbReference>
<dbReference type="InterPro" id="IPR035959">
    <property type="entry name" value="RutC-like_sf"/>
</dbReference>
<reference evidence="1 2" key="1">
    <citation type="submission" date="2021-07" db="EMBL/GenBank/DDBJ databases">
        <title>Whole genome sequencing of non-tuberculosis mycobacteria type-strains.</title>
        <authorList>
            <person name="Igarashi Y."/>
            <person name="Osugi A."/>
            <person name="Mitarai S."/>
        </authorList>
    </citation>
    <scope>NUCLEOTIDE SEQUENCE [LARGE SCALE GENOMIC DNA]</scope>
    <source>
        <strain evidence="1 2">JCM 16370</strain>
    </source>
</reference>
<dbReference type="PANTHER" id="PTHR43857:SF1">
    <property type="entry name" value="YJGH FAMILY PROTEIN"/>
    <property type="match status" value="1"/>
</dbReference>
<gene>
    <name evidence="1" type="ORF">K0O64_11560</name>
</gene>
<dbReference type="InterPro" id="IPR006175">
    <property type="entry name" value="YjgF/YER057c/UK114"/>
</dbReference>
<dbReference type="PANTHER" id="PTHR43857">
    <property type="entry name" value="BLR7761 PROTEIN"/>
    <property type="match status" value="1"/>
</dbReference>
<dbReference type="EMBL" id="CP080333">
    <property type="protein sequence ID" value="QYL19070.1"/>
    <property type="molecule type" value="Genomic_DNA"/>
</dbReference>
<dbReference type="Pfam" id="PF01042">
    <property type="entry name" value="Ribonuc_L-PSP"/>
    <property type="match status" value="1"/>
</dbReference>
<evidence type="ECO:0000313" key="2">
    <source>
        <dbReference type="Proteomes" id="UP000825367"/>
    </source>
</evidence>